<dbReference type="PANTHER" id="PTHR46928:SF1">
    <property type="entry name" value="MESENCHYME-SPECIFIC CELL SURFACE GLYCOPROTEIN"/>
    <property type="match status" value="1"/>
</dbReference>
<comment type="caution">
    <text evidence="4">The sequence shown here is derived from an EMBL/GenBank/DDBJ whole genome shotgun (WGS) entry which is preliminary data.</text>
</comment>
<dbReference type="InterPro" id="IPR055188">
    <property type="entry name" value="Choice_anch_I"/>
</dbReference>
<dbReference type="InterPro" id="IPR015943">
    <property type="entry name" value="WD40/YVTN_repeat-like_dom_sf"/>
</dbReference>
<organism evidence="4 5">
    <name type="scientific">Okeania hirsuta</name>
    <dbReference type="NCBI Taxonomy" id="1458930"/>
    <lineage>
        <taxon>Bacteria</taxon>
        <taxon>Bacillati</taxon>
        <taxon>Cyanobacteriota</taxon>
        <taxon>Cyanophyceae</taxon>
        <taxon>Oscillatoriophycideae</taxon>
        <taxon>Oscillatoriales</taxon>
        <taxon>Microcoleaceae</taxon>
        <taxon>Okeania</taxon>
    </lineage>
</organism>
<evidence type="ECO:0000313" key="4">
    <source>
        <dbReference type="EMBL" id="RQH30145.1"/>
    </source>
</evidence>
<evidence type="ECO:0000256" key="1">
    <source>
        <dbReference type="SAM" id="MobiDB-lite"/>
    </source>
</evidence>
<feature type="compositionally biased region" description="Basic and acidic residues" evidence="1">
    <location>
        <begin position="987"/>
        <end position="1001"/>
    </location>
</feature>
<dbReference type="PANTHER" id="PTHR46928">
    <property type="entry name" value="MESENCHYME-SPECIFIC CELL SURFACE GLYCOPROTEIN"/>
    <property type="match status" value="1"/>
</dbReference>
<dbReference type="EMBL" id="RCBY01000182">
    <property type="protein sequence ID" value="RQH30145.1"/>
    <property type="molecule type" value="Genomic_DNA"/>
</dbReference>
<dbReference type="Pfam" id="PF00353">
    <property type="entry name" value="HemolysinCabind"/>
    <property type="match status" value="3"/>
</dbReference>
<evidence type="ECO:0000259" key="3">
    <source>
        <dbReference type="Pfam" id="PF22494"/>
    </source>
</evidence>
<dbReference type="Gene3D" id="2.150.10.10">
    <property type="entry name" value="Serralysin-like metalloprotease, C-terminal"/>
    <property type="match status" value="3"/>
</dbReference>
<feature type="compositionally biased region" description="Basic and acidic residues" evidence="1">
    <location>
        <begin position="809"/>
        <end position="820"/>
    </location>
</feature>
<dbReference type="PROSITE" id="PS00330">
    <property type="entry name" value="HEMOLYSIN_CALCIUM"/>
    <property type="match status" value="2"/>
</dbReference>
<protein>
    <submittedName>
        <fullName evidence="4">Calcium-binding protein</fullName>
    </submittedName>
</protein>
<name>A0A3N6P528_9CYAN</name>
<accession>A0A3N6P528</accession>
<evidence type="ECO:0000313" key="5">
    <source>
        <dbReference type="Proteomes" id="UP000269154"/>
    </source>
</evidence>
<dbReference type="SUPFAM" id="SSF101898">
    <property type="entry name" value="NHL repeat"/>
    <property type="match status" value="1"/>
</dbReference>
<sequence>MTDPQLRPLGTYETGIFDESAAEIPAYDPNTQRVFVVKANEAAIDVLDISDPTNPNLIDQIDVSSFGAIANSVAVNQNGIVAVAIEADVKQDPGTVAFFNADGETLNQVTVGALPDMLTFTSDGTKVLVANEGEPNDDYTNDPEGSVSIIDISGGVENLTQADVSTADFSAFIGREEELRNKGVRIYGPGSNAAQDLEPEFIAVDGNDTRAFVTLQENNAVAVVDIENANIVDVLPLGAKDYSRGLPSLTQFEFSDLPVLGTTEGGDDILLGGLSGLWYEGTDDDGNLQFVTVPDRGPNGAPTDVDNDGDNERPFALPDYQARIVRFTLDEGSGNIEITEEILLNRQDGTTPITGLPNIPEVDEEPVDLFGNLLDYDPFGADLEGIVINDDGTYWTVDEYRPAIYHFDVDGSLIDRFVPEGTAALAEAAEGTFGTETLPAEYSNRRRNRGFEAIALDTDEDILYSFIQTPLANPNRTASDNSSVIRMLGIDPETGEPVAEYVYLLEKPTVDPDNGTLLVDKMGDAVYTEDGKFLVVERDSSVTATGKKFIFEIDLKGATNLLADDAPELPEDITLEQLTADDLAALEIQAVNKTKVTNLPSIGYIAGDKVEGLALLPESDDGEFRLAVLNDNDFGLLDEQIPGDGTLPLNSDPVPVVLGVIDFSESNQIDPSDRDDGINLGNWPVFGLLQPDSIASFVIEGETYYVTADEGDARGYDALDEEARVGDDEYVLDPDVFDVAALEDDAAIGRLTVTTEDGDIDGDGDYDQIFANGGRSFSIWDAAGNQIFNSGDSIERETAEQIPENFNSNRDENTFDDRSDNSGPEPEAITTGVLGDKTYTFVGLERTGGIMVYDVSNPTSPDFVQYIPNRDFSVEFETDADRDPDPTPEQLSAAGDLGPEGFKFISPEDSPNREALLVVANEISGTTTVYEFSPNQDIQGTPGDDNLEGGTGDDNINGLAGNDTLSGLGGSDTISGSAGNDDINGNRGDDRVSGGDGDDRVNGGLENDTIFGGNGDDNLIGRLGNDRMLGGSGEDTLSGGQGRDRLNGGEGNDILTGGASIDRFIFAANDEFSQVSLGVDEITDFNPDLDLILLDLTTFTEITTTSGEDIGDEFEIVESNGDAGNSEAIVVYNSTNGALFYNANGSDGGFGDGGQFATLTGTPTISAEDFVIR</sequence>
<dbReference type="Proteomes" id="UP000269154">
    <property type="component" value="Unassembled WGS sequence"/>
</dbReference>
<dbReference type="AlphaFoldDB" id="A0A3N6P528"/>
<gene>
    <name evidence="4" type="ORF">D5R40_24125</name>
</gene>
<feature type="domain" description="Phytase-like" evidence="2">
    <location>
        <begin position="271"/>
        <end position="634"/>
    </location>
</feature>
<proteinExistence type="predicted"/>
<dbReference type="OrthoDB" id="9768561at2"/>
<feature type="region of interest" description="Disordered" evidence="1">
    <location>
        <begin position="877"/>
        <end position="900"/>
    </location>
</feature>
<feature type="region of interest" description="Disordered" evidence="1">
    <location>
        <begin position="293"/>
        <end position="313"/>
    </location>
</feature>
<dbReference type="InterPro" id="IPR027372">
    <property type="entry name" value="Phytase-like_dom"/>
</dbReference>
<dbReference type="InterPro" id="IPR011048">
    <property type="entry name" value="Haem_d1_sf"/>
</dbReference>
<keyword evidence="5" id="KW-1185">Reference proteome</keyword>
<feature type="region of interest" description="Disordered" evidence="1">
    <location>
        <begin position="930"/>
        <end position="1051"/>
    </location>
</feature>
<dbReference type="Pfam" id="PF22494">
    <property type="entry name" value="choice_anch_I"/>
    <property type="match status" value="2"/>
</dbReference>
<dbReference type="InterPro" id="IPR052956">
    <property type="entry name" value="Mesenchyme-surface_protein"/>
</dbReference>
<dbReference type="Pfam" id="PF13449">
    <property type="entry name" value="Phytase-like"/>
    <property type="match status" value="1"/>
</dbReference>
<dbReference type="InterPro" id="IPR018511">
    <property type="entry name" value="Hemolysin-typ_Ca-bd_CS"/>
</dbReference>
<dbReference type="SUPFAM" id="SSF51120">
    <property type="entry name" value="beta-Roll"/>
    <property type="match status" value="2"/>
</dbReference>
<dbReference type="RefSeq" id="WP_124147384.1">
    <property type="nucleotide sequence ID" value="NZ_CAWOKI010000258.1"/>
</dbReference>
<feature type="compositionally biased region" description="Polar residues" evidence="1">
    <location>
        <begin position="930"/>
        <end position="939"/>
    </location>
</feature>
<evidence type="ECO:0000259" key="2">
    <source>
        <dbReference type="Pfam" id="PF13449"/>
    </source>
</evidence>
<feature type="domain" description="Choice-of-anchor I" evidence="3">
    <location>
        <begin position="20"/>
        <end position="249"/>
    </location>
</feature>
<feature type="region of interest" description="Disordered" evidence="1">
    <location>
        <begin position="802"/>
        <end position="832"/>
    </location>
</feature>
<reference evidence="4 5" key="1">
    <citation type="journal article" date="2018" name="ACS Chem. Biol.">
        <title>Ketoreductase domain dysfunction expands chemodiversity: malyngamide biosynthesis in the cyanobacterium Okeania hirsuta.</title>
        <authorList>
            <person name="Moss N.A."/>
            <person name="Leao T."/>
            <person name="Rankin M."/>
            <person name="McCullough T.M."/>
            <person name="Qu P."/>
            <person name="Korobeynikov A."/>
            <person name="Smith J.L."/>
            <person name="Gerwick L."/>
            <person name="Gerwick W.H."/>
        </authorList>
    </citation>
    <scope>NUCLEOTIDE SEQUENCE [LARGE SCALE GENOMIC DNA]</scope>
    <source>
        <strain evidence="4 5">PAB10Feb10-1</strain>
    </source>
</reference>
<dbReference type="PRINTS" id="PR00313">
    <property type="entry name" value="CABNDNGRPT"/>
</dbReference>
<dbReference type="GO" id="GO:0005509">
    <property type="term" value="F:calcium ion binding"/>
    <property type="evidence" value="ECO:0007669"/>
    <property type="project" value="InterPro"/>
</dbReference>
<feature type="domain" description="Choice-of-anchor I" evidence="3">
    <location>
        <begin position="658"/>
        <end position="931"/>
    </location>
</feature>
<dbReference type="Gene3D" id="2.130.10.10">
    <property type="entry name" value="YVTN repeat-like/Quinoprotein amine dehydrogenase"/>
    <property type="match status" value="1"/>
</dbReference>
<dbReference type="InterPro" id="IPR001343">
    <property type="entry name" value="Hemolysn_Ca-bd"/>
</dbReference>
<dbReference type="InterPro" id="IPR011049">
    <property type="entry name" value="Serralysin-like_metalloprot_C"/>
</dbReference>
<dbReference type="SUPFAM" id="SSF51004">
    <property type="entry name" value="C-terminal (heme d1) domain of cytochrome cd1-nitrite reductase"/>
    <property type="match status" value="1"/>
</dbReference>